<evidence type="ECO:0000313" key="2">
    <source>
        <dbReference type="EMBL" id="MQX18535.1"/>
    </source>
</evidence>
<dbReference type="EMBL" id="WITC01000121">
    <property type="protein sequence ID" value="MQX18535.1"/>
    <property type="molecule type" value="Genomic_DNA"/>
</dbReference>
<organism evidence="2 3">
    <name type="scientific">Sinorhizobium terangae</name>
    <dbReference type="NCBI Taxonomy" id="110322"/>
    <lineage>
        <taxon>Bacteria</taxon>
        <taxon>Pseudomonadati</taxon>
        <taxon>Pseudomonadota</taxon>
        <taxon>Alphaproteobacteria</taxon>
        <taxon>Hyphomicrobiales</taxon>
        <taxon>Rhizobiaceae</taxon>
        <taxon>Sinorhizobium/Ensifer group</taxon>
        <taxon>Sinorhizobium</taxon>
    </lineage>
</organism>
<evidence type="ECO:0008006" key="4">
    <source>
        <dbReference type="Google" id="ProtNLM"/>
    </source>
</evidence>
<dbReference type="AlphaFoldDB" id="A0A6N7LNU8"/>
<protein>
    <recommendedName>
        <fullName evidence="4">DUF1344 domain-containing protein</fullName>
    </recommendedName>
</protein>
<gene>
    <name evidence="2" type="ORF">GHK62_28530</name>
</gene>
<feature type="signal peptide" evidence="1">
    <location>
        <begin position="1"/>
        <end position="23"/>
    </location>
</feature>
<keyword evidence="1" id="KW-0732">Signal</keyword>
<keyword evidence="3" id="KW-1185">Reference proteome</keyword>
<dbReference type="RefSeq" id="WP_153442310.1">
    <property type="nucleotide sequence ID" value="NZ_JACIGA010000011.1"/>
</dbReference>
<evidence type="ECO:0000256" key="1">
    <source>
        <dbReference type="SAM" id="SignalP"/>
    </source>
</evidence>
<feature type="chain" id="PRO_5026915260" description="DUF1344 domain-containing protein" evidence="1">
    <location>
        <begin position="24"/>
        <end position="84"/>
    </location>
</feature>
<proteinExistence type="predicted"/>
<name>A0A6N7LNU8_SINTE</name>
<reference evidence="2 3" key="1">
    <citation type="journal article" date="2013" name="Genome Biol.">
        <title>Comparative genomics of the core and accessory genomes of 48 Sinorhizobium strains comprising five genospecies.</title>
        <authorList>
            <person name="Sugawara M."/>
            <person name="Epstein B."/>
            <person name="Badgley B.D."/>
            <person name="Unno T."/>
            <person name="Xu L."/>
            <person name="Reese J."/>
            <person name="Gyaneshwar P."/>
            <person name="Denny R."/>
            <person name="Mudge J."/>
            <person name="Bharti A.K."/>
            <person name="Farmer A.D."/>
            <person name="May G.D."/>
            <person name="Woodward J.E."/>
            <person name="Medigue C."/>
            <person name="Vallenet D."/>
            <person name="Lajus A."/>
            <person name="Rouy Z."/>
            <person name="Martinez-Vaz B."/>
            <person name="Tiffin P."/>
            <person name="Young N.D."/>
            <person name="Sadowsky M.J."/>
        </authorList>
    </citation>
    <scope>NUCLEOTIDE SEQUENCE [LARGE SCALE GENOMIC DNA]</scope>
    <source>
        <strain evidence="2 3">USDA4894</strain>
    </source>
</reference>
<dbReference type="Proteomes" id="UP000439983">
    <property type="component" value="Unassembled WGS sequence"/>
</dbReference>
<sequence length="84" mass="9513">MSTFVKSTVLAVFIGFGAGAASAATVSGTIEHVYPRHHTIMLNDHLFRMSTRAFDSARMRRGEAVRVTYHWRHGHRWATEIRSV</sequence>
<accession>A0A6N7LNU8</accession>
<comment type="caution">
    <text evidence="2">The sequence shown here is derived from an EMBL/GenBank/DDBJ whole genome shotgun (WGS) entry which is preliminary data.</text>
</comment>
<evidence type="ECO:0000313" key="3">
    <source>
        <dbReference type="Proteomes" id="UP000439983"/>
    </source>
</evidence>